<feature type="compositionally biased region" description="Low complexity" evidence="2">
    <location>
        <begin position="460"/>
        <end position="473"/>
    </location>
</feature>
<feature type="region of interest" description="Disordered" evidence="2">
    <location>
        <begin position="1"/>
        <end position="46"/>
    </location>
</feature>
<dbReference type="PANTHER" id="PTHR42107:SF1">
    <property type="entry name" value="WHIM1 DOMAIN-CONTAINING PROTEIN"/>
    <property type="match status" value="1"/>
</dbReference>
<evidence type="ECO:0000313" key="4">
    <source>
        <dbReference type="Proteomes" id="UP000030653"/>
    </source>
</evidence>
<dbReference type="STRING" id="1858805.M5FRS3"/>
<feature type="compositionally biased region" description="Polar residues" evidence="2">
    <location>
        <begin position="446"/>
        <end position="459"/>
    </location>
</feature>
<feature type="region of interest" description="Disordered" evidence="2">
    <location>
        <begin position="561"/>
        <end position="641"/>
    </location>
</feature>
<evidence type="ECO:0000256" key="2">
    <source>
        <dbReference type="SAM" id="MobiDB-lite"/>
    </source>
</evidence>
<gene>
    <name evidence="3" type="ORF">DACRYDRAFT_101048</name>
</gene>
<keyword evidence="1" id="KW-0175">Coiled coil</keyword>
<dbReference type="OrthoDB" id="205403at2759"/>
<dbReference type="PANTHER" id="PTHR42107">
    <property type="entry name" value="YALI0D24453P"/>
    <property type="match status" value="1"/>
</dbReference>
<organism evidence="3 4">
    <name type="scientific">Dacryopinax primogenitus (strain DJM 731)</name>
    <name type="common">Brown rot fungus</name>
    <dbReference type="NCBI Taxonomy" id="1858805"/>
    <lineage>
        <taxon>Eukaryota</taxon>
        <taxon>Fungi</taxon>
        <taxon>Dikarya</taxon>
        <taxon>Basidiomycota</taxon>
        <taxon>Agaricomycotina</taxon>
        <taxon>Dacrymycetes</taxon>
        <taxon>Dacrymycetales</taxon>
        <taxon>Dacrymycetaceae</taxon>
        <taxon>Dacryopinax</taxon>
    </lineage>
</organism>
<evidence type="ECO:0000313" key="3">
    <source>
        <dbReference type="EMBL" id="EJT99915.1"/>
    </source>
</evidence>
<feature type="compositionally biased region" description="Pro residues" evidence="2">
    <location>
        <begin position="1"/>
        <end position="22"/>
    </location>
</feature>
<name>M5FRS3_DACPD</name>
<reference evidence="3 4" key="1">
    <citation type="journal article" date="2012" name="Science">
        <title>The Paleozoic origin of enzymatic lignin decomposition reconstructed from 31 fungal genomes.</title>
        <authorList>
            <person name="Floudas D."/>
            <person name="Binder M."/>
            <person name="Riley R."/>
            <person name="Barry K."/>
            <person name="Blanchette R.A."/>
            <person name="Henrissat B."/>
            <person name="Martinez A.T."/>
            <person name="Otillar R."/>
            <person name="Spatafora J.W."/>
            <person name="Yadav J.S."/>
            <person name="Aerts A."/>
            <person name="Benoit I."/>
            <person name="Boyd A."/>
            <person name="Carlson A."/>
            <person name="Copeland A."/>
            <person name="Coutinho P.M."/>
            <person name="de Vries R.P."/>
            <person name="Ferreira P."/>
            <person name="Findley K."/>
            <person name="Foster B."/>
            <person name="Gaskell J."/>
            <person name="Glotzer D."/>
            <person name="Gorecki P."/>
            <person name="Heitman J."/>
            <person name="Hesse C."/>
            <person name="Hori C."/>
            <person name="Igarashi K."/>
            <person name="Jurgens J.A."/>
            <person name="Kallen N."/>
            <person name="Kersten P."/>
            <person name="Kohler A."/>
            <person name="Kuees U."/>
            <person name="Kumar T.K.A."/>
            <person name="Kuo A."/>
            <person name="LaButti K."/>
            <person name="Larrondo L.F."/>
            <person name="Lindquist E."/>
            <person name="Ling A."/>
            <person name="Lombard V."/>
            <person name="Lucas S."/>
            <person name="Lundell T."/>
            <person name="Martin R."/>
            <person name="McLaughlin D.J."/>
            <person name="Morgenstern I."/>
            <person name="Morin E."/>
            <person name="Murat C."/>
            <person name="Nagy L.G."/>
            <person name="Nolan M."/>
            <person name="Ohm R.A."/>
            <person name="Patyshakuliyeva A."/>
            <person name="Rokas A."/>
            <person name="Ruiz-Duenas F.J."/>
            <person name="Sabat G."/>
            <person name="Salamov A."/>
            <person name="Samejima M."/>
            <person name="Schmutz J."/>
            <person name="Slot J.C."/>
            <person name="St John F."/>
            <person name="Stenlid J."/>
            <person name="Sun H."/>
            <person name="Sun S."/>
            <person name="Syed K."/>
            <person name="Tsang A."/>
            <person name="Wiebenga A."/>
            <person name="Young D."/>
            <person name="Pisabarro A."/>
            <person name="Eastwood D.C."/>
            <person name="Martin F."/>
            <person name="Cullen D."/>
            <person name="Grigoriev I.V."/>
            <person name="Hibbett D.S."/>
        </authorList>
    </citation>
    <scope>NUCLEOTIDE SEQUENCE [LARGE SCALE GENOMIC DNA]</scope>
    <source>
        <strain evidence="3 4">DJM-731 SS1</strain>
    </source>
</reference>
<feature type="coiled-coil region" evidence="1">
    <location>
        <begin position="249"/>
        <end position="276"/>
    </location>
</feature>
<dbReference type="Proteomes" id="UP000030653">
    <property type="component" value="Unassembled WGS sequence"/>
</dbReference>
<feature type="compositionally biased region" description="Polar residues" evidence="2">
    <location>
        <begin position="631"/>
        <end position="641"/>
    </location>
</feature>
<dbReference type="AlphaFoldDB" id="M5FRS3"/>
<dbReference type="OMA" id="WYYAVEP"/>
<feature type="region of interest" description="Disordered" evidence="2">
    <location>
        <begin position="187"/>
        <end position="206"/>
    </location>
</feature>
<dbReference type="HOGENOM" id="CLU_035260_1_0_1"/>
<feature type="region of interest" description="Disordered" evidence="2">
    <location>
        <begin position="344"/>
        <end position="501"/>
    </location>
</feature>
<keyword evidence="4" id="KW-1185">Reference proteome</keyword>
<feature type="compositionally biased region" description="Basic and acidic residues" evidence="2">
    <location>
        <begin position="590"/>
        <end position="604"/>
    </location>
</feature>
<protein>
    <recommendedName>
        <fullName evidence="5">WHIM1 domain-containing protein</fullName>
    </recommendedName>
</protein>
<dbReference type="GeneID" id="63682576"/>
<feature type="compositionally biased region" description="Acidic residues" evidence="2">
    <location>
        <begin position="357"/>
        <end position="383"/>
    </location>
</feature>
<dbReference type="EMBL" id="JH795868">
    <property type="protein sequence ID" value="EJT99915.1"/>
    <property type="molecule type" value="Genomic_DNA"/>
</dbReference>
<sequence length="641" mass="72236">MPSATAPPPMSTPLTPSPPPSAHAPAKSQPAQGKPKAHPQEPEHPRDRWETAYVWAFLSRFCTAVIQKTQGLESVMDLEDAILMPEHTPLLETVFISLIRMCKPNTHTRLDAQTIPKTLLALMTERKMECMWYDIRNKVLRNPLDGVEDVFKAPWGLKLDILRQLVDWALVTDSGVRERIRAVRDATKYQSKPKEPTQEGEPGESIVLDPIGLDLERRRYWVLDHSGRMYRSLNPWKNVCPFTALTSSSTELRAEIGRLENELEEVEAARQLEASREQGRSRSEKPRHPVTKWENSMRTMVTRLKDEILPKVEQEEIRQTKKRKQLEVRQNYIALHELRESRTRRQRNKPRYVYDGVSEEEDNGDDFVEEDEGDNYENDTDEEPLPKRLRTSVRAPPVPTRSSGRLSAAQAAREAEGRKEWRGERRSSRLGGPSFDDAASVVEPSSPGNASEHTTATEQGTVNGTENGNTNDNDNGDGNGMSSSEKHPSDEPITPALLDADEVGAQQLFESVRLAKERKQDALRHIGGVSRVKDTEIIVEAPKGKKSGKFWFYAVEPVNHLGSLEIPDPPDIRRRPRKNSKRASSGKDNTAQREGSEEQPIMKDEDVDMDGGEEGSRTMTNGSGSRHDASEITTSPLPMEF</sequence>
<evidence type="ECO:0008006" key="5">
    <source>
        <dbReference type="Google" id="ProtNLM"/>
    </source>
</evidence>
<proteinExistence type="predicted"/>
<evidence type="ECO:0000256" key="1">
    <source>
        <dbReference type="SAM" id="Coils"/>
    </source>
</evidence>
<feature type="compositionally biased region" description="Basic and acidic residues" evidence="2">
    <location>
        <begin position="187"/>
        <end position="197"/>
    </location>
</feature>
<accession>M5FRS3</accession>
<feature type="compositionally biased region" description="Basic and acidic residues" evidence="2">
    <location>
        <begin position="413"/>
        <end position="427"/>
    </location>
</feature>
<dbReference type="RefSeq" id="XP_040626813.1">
    <property type="nucleotide sequence ID" value="XM_040767514.1"/>
</dbReference>